<dbReference type="Gene3D" id="3.40.190.10">
    <property type="entry name" value="Periplasmic binding protein-like II"/>
    <property type="match status" value="1"/>
</dbReference>
<proteinExistence type="predicted"/>
<dbReference type="EMBL" id="DTFF01000068">
    <property type="protein sequence ID" value="HGI88375.1"/>
    <property type="molecule type" value="Genomic_DNA"/>
</dbReference>
<organism evidence="2">
    <name type="scientific">Ignisphaera aggregans</name>
    <dbReference type="NCBI Taxonomy" id="334771"/>
    <lineage>
        <taxon>Archaea</taxon>
        <taxon>Thermoproteota</taxon>
        <taxon>Thermoprotei</taxon>
        <taxon>Desulfurococcales</taxon>
        <taxon>Desulfurococcaceae</taxon>
        <taxon>Ignisphaera</taxon>
    </lineage>
</organism>
<sequence length="484" mass="53871">MNRKNLIALAAILIILAVVGYVVYIYSGLGKPSETEVKKPTLKPVSLKIMTDWSQWGQDDFKRYFFAESGMPRAGVMTAPASMLLNITNISFVRVLDPKEWVEAGRKGEVDGFIGQNRYNISYVCLAGGLHPIEDTTILELVKHIPDIMKGYTEDGKLCWVAMYWQPYTWLINREYAEKNGLAIPESWSDLIKPEYLGSVLKGVNLVAIYPVTNRPATSNTVNVLLSKYGWEKGWSLIAVVFGGASSLYTSSSAARTAISTGKALLTILGFEDAYTAYSMDPNRLSIKFPKNETGFWLTPIAIAAGVSEDGLDGMYRLITWALTDMQDKMLLNRSGWLNMPVLGWNNTSPRMVYKEQAMANIHAPPLELELALGEAGSSIALYADIITTDGDVRGLLRQFIQKVAEKYMKGEMDVNTYYEYIFKLGEPVEFTDPVSKAQVHFTLEKARELGNAMREGKVSGDELKQELKNALVNKLSSLIESLS</sequence>
<dbReference type="AlphaFoldDB" id="A0A7C4BDI7"/>
<dbReference type="PANTHER" id="PTHR30006:SF24">
    <property type="entry name" value="SLL0237 PROTEIN"/>
    <property type="match status" value="1"/>
</dbReference>
<evidence type="ECO:0000256" key="1">
    <source>
        <dbReference type="ARBA" id="ARBA00022729"/>
    </source>
</evidence>
<dbReference type="Pfam" id="PF13416">
    <property type="entry name" value="SBP_bac_8"/>
    <property type="match status" value="1"/>
</dbReference>
<dbReference type="SUPFAM" id="SSF53850">
    <property type="entry name" value="Periplasmic binding protein-like II"/>
    <property type="match status" value="1"/>
</dbReference>
<name>A0A7C4BDI7_9CREN</name>
<dbReference type="PANTHER" id="PTHR30006">
    <property type="entry name" value="THIAMINE-BINDING PERIPLASMIC PROTEIN-RELATED"/>
    <property type="match status" value="1"/>
</dbReference>
<accession>A0A7C4BDI7</accession>
<gene>
    <name evidence="2" type="ORF">ENV14_08340</name>
</gene>
<keyword evidence="1" id="KW-0732">Signal</keyword>
<dbReference type="InterPro" id="IPR006059">
    <property type="entry name" value="SBP"/>
</dbReference>
<protein>
    <submittedName>
        <fullName evidence="2">Extracellular solute-binding protein</fullName>
    </submittedName>
</protein>
<reference evidence="2" key="1">
    <citation type="journal article" date="2020" name="mSystems">
        <title>Genome- and Community-Level Interaction Insights into Carbon Utilization and Element Cycling Functions of Hydrothermarchaeota in Hydrothermal Sediment.</title>
        <authorList>
            <person name="Zhou Z."/>
            <person name="Liu Y."/>
            <person name="Xu W."/>
            <person name="Pan J."/>
            <person name="Luo Z.H."/>
            <person name="Li M."/>
        </authorList>
    </citation>
    <scope>NUCLEOTIDE SEQUENCE [LARGE SCALE GENOMIC DNA]</scope>
    <source>
        <strain evidence="2">SpSt-732</strain>
    </source>
</reference>
<evidence type="ECO:0000313" key="2">
    <source>
        <dbReference type="EMBL" id="HGI88375.1"/>
    </source>
</evidence>
<comment type="caution">
    <text evidence="2">The sequence shown here is derived from an EMBL/GenBank/DDBJ whole genome shotgun (WGS) entry which is preliminary data.</text>
</comment>